<evidence type="ECO:0000256" key="3">
    <source>
        <dbReference type="ARBA" id="ARBA00022839"/>
    </source>
</evidence>
<dbReference type="InterPro" id="IPR013520">
    <property type="entry name" value="Ribonucl_H"/>
</dbReference>
<dbReference type="EC" id="2.7.7.7" evidence="7"/>
<dbReference type="Gene3D" id="3.30.420.10">
    <property type="entry name" value="Ribonuclease H-like superfamily/Ribonuclease H"/>
    <property type="match status" value="1"/>
</dbReference>
<name>A0A840QIV7_9PSEU</name>
<dbReference type="GO" id="GO:0003677">
    <property type="term" value="F:DNA binding"/>
    <property type="evidence" value="ECO:0007669"/>
    <property type="project" value="InterPro"/>
</dbReference>
<keyword evidence="5" id="KW-1133">Transmembrane helix</keyword>
<dbReference type="InterPro" id="IPR012337">
    <property type="entry name" value="RNaseH-like_sf"/>
</dbReference>
<feature type="compositionally biased region" description="Low complexity" evidence="4">
    <location>
        <begin position="483"/>
        <end position="492"/>
    </location>
</feature>
<dbReference type="InterPro" id="IPR029024">
    <property type="entry name" value="TerB-like"/>
</dbReference>
<dbReference type="RefSeq" id="WP_184728345.1">
    <property type="nucleotide sequence ID" value="NZ_JACHIW010000001.1"/>
</dbReference>
<dbReference type="CDD" id="cd06127">
    <property type="entry name" value="DEDDh"/>
    <property type="match status" value="1"/>
</dbReference>
<dbReference type="SMART" id="SM00479">
    <property type="entry name" value="EXOIII"/>
    <property type="match status" value="1"/>
</dbReference>
<sequence length="557" mass="59363">MPELIDTLRLDRQGGVDASGMEFTAIDVETTALHPGRVIEIGAVRVNGEGRVLGEFSTLVNPGPGVDPGATWVHHITRRDLDDAPALSDVAGYLIELCTNSVLVAHNLPFESRFLTAEFDRIRPHVPRLPGVCTLSTARSLLRLPNYKLATLVEVLDLPAIATHAALDDARACGQLVVRLVTDHGLRFRSAPRFPALPQLPRGGRCAPRVTAIRAGERGWMASLMDRLPESMPHAHDPALEAAYRDQLTQALADNKISGKEAKALAQQARTAGMSAADVRRVHTEAIGSLRRLAEQDGVITPKEYRDLTKAAAALGVPDLVADLEFVNNKVEAAEKTTVPLRPTRVLVLGVSPAADETRARVLTEGLALAKNLTATVTHVVVDHTVPDDDARKRKAAGSDVALLTVDEVASVLGWTTPQHADQHEPAAEAVPHEPQPPATAHLTQPQDIPEPQGLPYPTGQPALPTTEPVVNVPARAPGYPVRASSHQPRPAPAPRASALLLWTARLVLGFGVVLVVMDLLAAAGGAPATALIGFGIFALIVVAAGEFMRRKARGRV</sequence>
<keyword evidence="1" id="KW-0540">Nuclease</keyword>
<keyword evidence="5" id="KW-0812">Transmembrane</keyword>
<dbReference type="PANTHER" id="PTHR30231">
    <property type="entry name" value="DNA POLYMERASE III SUBUNIT EPSILON"/>
    <property type="match status" value="1"/>
</dbReference>
<feature type="region of interest" description="Disordered" evidence="4">
    <location>
        <begin position="420"/>
        <end position="492"/>
    </location>
</feature>
<dbReference type="InterPro" id="IPR006054">
    <property type="entry name" value="DnaQ"/>
</dbReference>
<evidence type="ECO:0000256" key="5">
    <source>
        <dbReference type="SAM" id="Phobius"/>
    </source>
</evidence>
<reference evidence="7 8" key="1">
    <citation type="submission" date="2020-08" db="EMBL/GenBank/DDBJ databases">
        <title>Sequencing the genomes of 1000 actinobacteria strains.</title>
        <authorList>
            <person name="Klenk H.-P."/>
        </authorList>
    </citation>
    <scope>NUCLEOTIDE SEQUENCE [LARGE SCALE GENOMIC DNA]</scope>
    <source>
        <strain evidence="7 8">DSM 45584</strain>
    </source>
</reference>
<protein>
    <submittedName>
        <fullName evidence="7">DNA polymerase-3 subunit epsilon</fullName>
        <ecNumber evidence="7">2.7.7.7</ecNumber>
    </submittedName>
</protein>
<dbReference type="Pfam" id="PF00929">
    <property type="entry name" value="RNase_T"/>
    <property type="match status" value="1"/>
</dbReference>
<dbReference type="EMBL" id="JACHIW010000001">
    <property type="protein sequence ID" value="MBB5157403.1"/>
    <property type="molecule type" value="Genomic_DNA"/>
</dbReference>
<accession>A0A840QIV7</accession>
<evidence type="ECO:0000256" key="4">
    <source>
        <dbReference type="SAM" id="MobiDB-lite"/>
    </source>
</evidence>
<dbReference type="PANTHER" id="PTHR30231:SF4">
    <property type="entry name" value="PROTEIN NEN2"/>
    <property type="match status" value="1"/>
</dbReference>
<dbReference type="GO" id="GO:0006260">
    <property type="term" value="P:DNA replication"/>
    <property type="evidence" value="ECO:0007669"/>
    <property type="project" value="InterPro"/>
</dbReference>
<keyword evidence="3" id="KW-0269">Exonuclease</keyword>
<evidence type="ECO:0000256" key="1">
    <source>
        <dbReference type="ARBA" id="ARBA00022722"/>
    </source>
</evidence>
<dbReference type="SUPFAM" id="SSF53098">
    <property type="entry name" value="Ribonuclease H-like"/>
    <property type="match status" value="1"/>
</dbReference>
<proteinExistence type="predicted"/>
<dbReference type="AlphaFoldDB" id="A0A840QIV7"/>
<dbReference type="GO" id="GO:0003887">
    <property type="term" value="F:DNA-directed DNA polymerase activity"/>
    <property type="evidence" value="ECO:0007669"/>
    <property type="project" value="UniProtKB-EC"/>
</dbReference>
<keyword evidence="5" id="KW-0472">Membrane</keyword>
<keyword evidence="8" id="KW-1185">Reference proteome</keyword>
<keyword evidence="2" id="KW-0378">Hydrolase</keyword>
<feature type="domain" description="Exonuclease" evidence="6">
    <location>
        <begin position="22"/>
        <end position="186"/>
    </location>
</feature>
<dbReference type="Proteomes" id="UP000584374">
    <property type="component" value="Unassembled WGS sequence"/>
</dbReference>
<dbReference type="InterPro" id="IPR036397">
    <property type="entry name" value="RNaseH_sf"/>
</dbReference>
<evidence type="ECO:0000313" key="7">
    <source>
        <dbReference type="EMBL" id="MBB5157403.1"/>
    </source>
</evidence>
<keyword evidence="7" id="KW-0548">Nucleotidyltransferase</keyword>
<dbReference type="GO" id="GO:0005829">
    <property type="term" value="C:cytosol"/>
    <property type="evidence" value="ECO:0007669"/>
    <property type="project" value="TreeGrafter"/>
</dbReference>
<comment type="caution">
    <text evidence="7">The sequence shown here is derived from an EMBL/GenBank/DDBJ whole genome shotgun (WGS) entry which is preliminary data.</text>
</comment>
<dbReference type="FunFam" id="3.30.420.10:FF:000045">
    <property type="entry name" value="3'-5' exonuclease DinG"/>
    <property type="match status" value="1"/>
</dbReference>
<dbReference type="NCBIfam" id="TIGR00573">
    <property type="entry name" value="dnaq"/>
    <property type="match status" value="1"/>
</dbReference>
<feature type="transmembrane region" description="Helical" evidence="5">
    <location>
        <begin position="529"/>
        <end position="549"/>
    </location>
</feature>
<dbReference type="GO" id="GO:0008408">
    <property type="term" value="F:3'-5' exonuclease activity"/>
    <property type="evidence" value="ECO:0007669"/>
    <property type="project" value="TreeGrafter"/>
</dbReference>
<dbReference type="SUPFAM" id="SSF158682">
    <property type="entry name" value="TerB-like"/>
    <property type="match status" value="1"/>
</dbReference>
<evidence type="ECO:0000259" key="6">
    <source>
        <dbReference type="SMART" id="SM00479"/>
    </source>
</evidence>
<organism evidence="7 8">
    <name type="scientific">Saccharopolyspora phatthalungensis</name>
    <dbReference type="NCBI Taxonomy" id="664693"/>
    <lineage>
        <taxon>Bacteria</taxon>
        <taxon>Bacillati</taxon>
        <taxon>Actinomycetota</taxon>
        <taxon>Actinomycetes</taxon>
        <taxon>Pseudonocardiales</taxon>
        <taxon>Pseudonocardiaceae</taxon>
        <taxon>Saccharopolyspora</taxon>
    </lineage>
</organism>
<evidence type="ECO:0000313" key="8">
    <source>
        <dbReference type="Proteomes" id="UP000584374"/>
    </source>
</evidence>
<keyword evidence="7" id="KW-0808">Transferase</keyword>
<gene>
    <name evidence="7" type="ORF">BJ970_004937</name>
</gene>
<evidence type="ECO:0000256" key="2">
    <source>
        <dbReference type="ARBA" id="ARBA00022801"/>
    </source>
</evidence>